<organism evidence="1 2">
    <name type="scientific">Pieris macdunnoughi</name>
    <dbReference type="NCBI Taxonomy" id="345717"/>
    <lineage>
        <taxon>Eukaryota</taxon>
        <taxon>Metazoa</taxon>
        <taxon>Ecdysozoa</taxon>
        <taxon>Arthropoda</taxon>
        <taxon>Hexapoda</taxon>
        <taxon>Insecta</taxon>
        <taxon>Pterygota</taxon>
        <taxon>Neoptera</taxon>
        <taxon>Endopterygota</taxon>
        <taxon>Lepidoptera</taxon>
        <taxon>Glossata</taxon>
        <taxon>Ditrysia</taxon>
        <taxon>Papilionoidea</taxon>
        <taxon>Pieridae</taxon>
        <taxon>Pierinae</taxon>
        <taxon>Pieris</taxon>
    </lineage>
</organism>
<comment type="caution">
    <text evidence="1">The sequence shown here is derived from an EMBL/GenBank/DDBJ whole genome shotgun (WGS) entry which is preliminary data.</text>
</comment>
<evidence type="ECO:0000313" key="2">
    <source>
        <dbReference type="Proteomes" id="UP000663880"/>
    </source>
</evidence>
<dbReference type="Proteomes" id="UP000663880">
    <property type="component" value="Unassembled WGS sequence"/>
</dbReference>
<keyword evidence="2" id="KW-1185">Reference proteome</keyword>
<gene>
    <name evidence="1" type="ORF">PMACD_LOCUS5261</name>
</gene>
<evidence type="ECO:0000313" key="1">
    <source>
        <dbReference type="EMBL" id="CAF4830653.1"/>
    </source>
</evidence>
<dbReference type="EMBL" id="CAJOBZ010000010">
    <property type="protein sequence ID" value="CAF4830653.1"/>
    <property type="molecule type" value="Genomic_DNA"/>
</dbReference>
<name>A0A821QVR0_9NEOP</name>
<protein>
    <submittedName>
        <fullName evidence="1">Uncharacterized protein</fullName>
    </submittedName>
</protein>
<reference evidence="1" key="1">
    <citation type="submission" date="2021-02" db="EMBL/GenBank/DDBJ databases">
        <authorList>
            <person name="Steward A R."/>
        </authorList>
    </citation>
    <scope>NUCLEOTIDE SEQUENCE</scope>
</reference>
<accession>A0A821QVR0</accession>
<sequence length="75" mass="8440">MSGGHPRYDDTAILLSNLNNVCQRLGILESQVLAVSQWMEDVHAGSGEKKERSEFRSVKGRVNRRSINEVRVKVS</sequence>
<proteinExistence type="predicted"/>
<dbReference type="AlphaFoldDB" id="A0A821QVR0"/>